<evidence type="ECO:0000313" key="2">
    <source>
        <dbReference type="EMBL" id="CAE7572311.1"/>
    </source>
</evidence>
<dbReference type="OrthoDB" id="1597724at2759"/>
<feature type="region of interest" description="Disordered" evidence="1">
    <location>
        <begin position="1"/>
        <end position="21"/>
    </location>
</feature>
<accession>A0A812UE23</accession>
<gene>
    <name evidence="2" type="ORF">SPIL2461_LOCUS15413</name>
</gene>
<protein>
    <submittedName>
        <fullName evidence="2">Uncharacterized protein</fullName>
    </submittedName>
</protein>
<sequence>LQLHQDMRGQMEGPHQREMQSVMQRLQQTEQALEQLNITLDSFWEEVAAISDLSTEMQ</sequence>
<name>A0A812UE23_SYMPI</name>
<feature type="non-terminal residue" evidence="2">
    <location>
        <position position="58"/>
    </location>
</feature>
<feature type="compositionally biased region" description="Basic and acidic residues" evidence="1">
    <location>
        <begin position="1"/>
        <end position="18"/>
    </location>
</feature>
<evidence type="ECO:0000313" key="3">
    <source>
        <dbReference type="Proteomes" id="UP000649617"/>
    </source>
</evidence>
<reference evidence="2" key="1">
    <citation type="submission" date="2021-02" db="EMBL/GenBank/DDBJ databases">
        <authorList>
            <person name="Dougan E. K."/>
            <person name="Rhodes N."/>
            <person name="Thang M."/>
            <person name="Chan C."/>
        </authorList>
    </citation>
    <scope>NUCLEOTIDE SEQUENCE</scope>
</reference>
<keyword evidence="3" id="KW-1185">Reference proteome</keyword>
<organism evidence="2 3">
    <name type="scientific">Symbiodinium pilosum</name>
    <name type="common">Dinoflagellate</name>
    <dbReference type="NCBI Taxonomy" id="2952"/>
    <lineage>
        <taxon>Eukaryota</taxon>
        <taxon>Sar</taxon>
        <taxon>Alveolata</taxon>
        <taxon>Dinophyceae</taxon>
        <taxon>Suessiales</taxon>
        <taxon>Symbiodiniaceae</taxon>
        <taxon>Symbiodinium</taxon>
    </lineage>
</organism>
<dbReference type="Proteomes" id="UP000649617">
    <property type="component" value="Unassembled WGS sequence"/>
</dbReference>
<dbReference type="EMBL" id="CAJNIZ010037635">
    <property type="protein sequence ID" value="CAE7572311.1"/>
    <property type="molecule type" value="Genomic_DNA"/>
</dbReference>
<dbReference type="AlphaFoldDB" id="A0A812UE23"/>
<proteinExistence type="predicted"/>
<evidence type="ECO:0000256" key="1">
    <source>
        <dbReference type="SAM" id="MobiDB-lite"/>
    </source>
</evidence>
<feature type="non-terminal residue" evidence="2">
    <location>
        <position position="1"/>
    </location>
</feature>
<comment type="caution">
    <text evidence="2">The sequence shown here is derived from an EMBL/GenBank/DDBJ whole genome shotgun (WGS) entry which is preliminary data.</text>
</comment>